<proteinExistence type="predicted"/>
<evidence type="ECO:0000313" key="1">
    <source>
        <dbReference type="EMBL" id="GBN53066.1"/>
    </source>
</evidence>
<reference evidence="1 2" key="1">
    <citation type="journal article" date="2019" name="Sci. Rep.">
        <title>Orb-weaving spider Araneus ventricosus genome elucidates the spidroin gene catalogue.</title>
        <authorList>
            <person name="Kono N."/>
            <person name="Nakamura H."/>
            <person name="Ohtoshi R."/>
            <person name="Moran D.A.P."/>
            <person name="Shinohara A."/>
            <person name="Yoshida Y."/>
            <person name="Fujiwara M."/>
            <person name="Mori M."/>
            <person name="Tomita M."/>
            <person name="Arakawa K."/>
        </authorList>
    </citation>
    <scope>NUCLEOTIDE SEQUENCE [LARGE SCALE GENOMIC DNA]</scope>
</reference>
<sequence>MMRRQLFLSTPRANSKVDLMKLMCLDVTEQTPITGWKDGILRKLEELTGKPMQWAVCLLHFIELPFRALFTHIDGTSSSPNSYTGLIVSKLPDCEKLPVVSFKPIKCDLPYYSADDLRKLSNDLR</sequence>
<dbReference type="EMBL" id="BGPR01011807">
    <property type="protein sequence ID" value="GBN53066.1"/>
    <property type="molecule type" value="Genomic_DNA"/>
</dbReference>
<dbReference type="AlphaFoldDB" id="A0A4Y2PSJ8"/>
<gene>
    <name evidence="1" type="ORF">AVEN_110838_1</name>
</gene>
<evidence type="ECO:0000313" key="2">
    <source>
        <dbReference type="Proteomes" id="UP000499080"/>
    </source>
</evidence>
<organism evidence="1 2">
    <name type="scientific">Araneus ventricosus</name>
    <name type="common">Orbweaver spider</name>
    <name type="synonym">Epeira ventricosa</name>
    <dbReference type="NCBI Taxonomy" id="182803"/>
    <lineage>
        <taxon>Eukaryota</taxon>
        <taxon>Metazoa</taxon>
        <taxon>Ecdysozoa</taxon>
        <taxon>Arthropoda</taxon>
        <taxon>Chelicerata</taxon>
        <taxon>Arachnida</taxon>
        <taxon>Araneae</taxon>
        <taxon>Araneomorphae</taxon>
        <taxon>Entelegynae</taxon>
        <taxon>Araneoidea</taxon>
        <taxon>Araneidae</taxon>
        <taxon>Araneus</taxon>
    </lineage>
</organism>
<name>A0A4Y2PSJ8_ARAVE</name>
<dbReference type="OrthoDB" id="6766867at2759"/>
<protein>
    <submittedName>
        <fullName evidence="1">Uncharacterized protein</fullName>
    </submittedName>
</protein>
<dbReference type="Proteomes" id="UP000499080">
    <property type="component" value="Unassembled WGS sequence"/>
</dbReference>
<comment type="caution">
    <text evidence="1">The sequence shown here is derived from an EMBL/GenBank/DDBJ whole genome shotgun (WGS) entry which is preliminary data.</text>
</comment>
<accession>A0A4Y2PSJ8</accession>
<keyword evidence="2" id="KW-1185">Reference proteome</keyword>